<accession>A0AAD9XJI1</accession>
<evidence type="ECO:0000313" key="3">
    <source>
        <dbReference type="Proteomes" id="UP001280121"/>
    </source>
</evidence>
<evidence type="ECO:0000256" key="1">
    <source>
        <dbReference type="SAM" id="MobiDB-lite"/>
    </source>
</evidence>
<protein>
    <submittedName>
        <fullName evidence="2">Uncharacterized protein</fullName>
    </submittedName>
</protein>
<evidence type="ECO:0000313" key="2">
    <source>
        <dbReference type="EMBL" id="KAK2660440.1"/>
    </source>
</evidence>
<feature type="region of interest" description="Disordered" evidence="1">
    <location>
        <begin position="1"/>
        <end position="28"/>
    </location>
</feature>
<sequence length="97" mass="11260">MASMVPKKQSSDLNTETNTHEDQEDQESLNYVSSHLYLRHTHTSEKLDKDVVLRRIRHRKRLNKVRNALQGFLGWSVPTNKTDKVSVKWLDDAFAAP</sequence>
<dbReference type="PANTHER" id="PTHR35324">
    <property type="entry name" value="BNAA08G03750D PROTEIN"/>
    <property type="match status" value="1"/>
</dbReference>
<dbReference type="EMBL" id="JANJYI010000002">
    <property type="protein sequence ID" value="KAK2660440.1"/>
    <property type="molecule type" value="Genomic_DNA"/>
</dbReference>
<name>A0AAD9XJI1_9ROSI</name>
<proteinExistence type="predicted"/>
<organism evidence="2 3">
    <name type="scientific">Dipteronia dyeriana</name>
    <dbReference type="NCBI Taxonomy" id="168575"/>
    <lineage>
        <taxon>Eukaryota</taxon>
        <taxon>Viridiplantae</taxon>
        <taxon>Streptophyta</taxon>
        <taxon>Embryophyta</taxon>
        <taxon>Tracheophyta</taxon>
        <taxon>Spermatophyta</taxon>
        <taxon>Magnoliopsida</taxon>
        <taxon>eudicotyledons</taxon>
        <taxon>Gunneridae</taxon>
        <taxon>Pentapetalae</taxon>
        <taxon>rosids</taxon>
        <taxon>malvids</taxon>
        <taxon>Sapindales</taxon>
        <taxon>Sapindaceae</taxon>
        <taxon>Hippocastanoideae</taxon>
        <taxon>Acereae</taxon>
        <taxon>Dipteronia</taxon>
    </lineage>
</organism>
<keyword evidence="3" id="KW-1185">Reference proteome</keyword>
<comment type="caution">
    <text evidence="2">The sequence shown here is derived from an EMBL/GenBank/DDBJ whole genome shotgun (WGS) entry which is preliminary data.</text>
</comment>
<dbReference type="PANTHER" id="PTHR35324:SF4">
    <property type="entry name" value="EXPRESSED PROTEIN"/>
    <property type="match status" value="1"/>
</dbReference>
<dbReference type="AlphaFoldDB" id="A0AAD9XJI1"/>
<reference evidence="2" key="1">
    <citation type="journal article" date="2023" name="Plant J.">
        <title>Genome sequences and population genomics provide insights into the demographic history, inbreeding, and mutation load of two 'living fossil' tree species of Dipteronia.</title>
        <authorList>
            <person name="Feng Y."/>
            <person name="Comes H.P."/>
            <person name="Chen J."/>
            <person name="Zhu S."/>
            <person name="Lu R."/>
            <person name="Zhang X."/>
            <person name="Li P."/>
            <person name="Qiu J."/>
            <person name="Olsen K.M."/>
            <person name="Qiu Y."/>
        </authorList>
    </citation>
    <scope>NUCLEOTIDE SEQUENCE</scope>
    <source>
        <strain evidence="2">KIB01</strain>
    </source>
</reference>
<dbReference type="Proteomes" id="UP001280121">
    <property type="component" value="Unassembled WGS sequence"/>
</dbReference>
<gene>
    <name evidence="2" type="ORF">Ddye_006973</name>
</gene>